<dbReference type="EMBL" id="JANPWB010000012">
    <property type="protein sequence ID" value="KAJ1120596.1"/>
    <property type="molecule type" value="Genomic_DNA"/>
</dbReference>
<accession>A0AAV7NYW1</accession>
<name>A0AAV7NYW1_PLEWA</name>
<organism evidence="1 2">
    <name type="scientific">Pleurodeles waltl</name>
    <name type="common">Iberian ribbed newt</name>
    <dbReference type="NCBI Taxonomy" id="8319"/>
    <lineage>
        <taxon>Eukaryota</taxon>
        <taxon>Metazoa</taxon>
        <taxon>Chordata</taxon>
        <taxon>Craniata</taxon>
        <taxon>Vertebrata</taxon>
        <taxon>Euteleostomi</taxon>
        <taxon>Amphibia</taxon>
        <taxon>Batrachia</taxon>
        <taxon>Caudata</taxon>
        <taxon>Salamandroidea</taxon>
        <taxon>Salamandridae</taxon>
        <taxon>Pleurodelinae</taxon>
        <taxon>Pleurodeles</taxon>
    </lineage>
</organism>
<comment type="caution">
    <text evidence="1">The sequence shown here is derived from an EMBL/GenBank/DDBJ whole genome shotgun (WGS) entry which is preliminary data.</text>
</comment>
<reference evidence="1" key="1">
    <citation type="journal article" date="2022" name="bioRxiv">
        <title>Sequencing and chromosome-scale assembly of the giantPleurodeles waltlgenome.</title>
        <authorList>
            <person name="Brown T."/>
            <person name="Elewa A."/>
            <person name="Iarovenko S."/>
            <person name="Subramanian E."/>
            <person name="Araus A.J."/>
            <person name="Petzold A."/>
            <person name="Susuki M."/>
            <person name="Suzuki K.-i.T."/>
            <person name="Hayashi T."/>
            <person name="Toyoda A."/>
            <person name="Oliveira C."/>
            <person name="Osipova E."/>
            <person name="Leigh N.D."/>
            <person name="Simon A."/>
            <person name="Yun M.H."/>
        </authorList>
    </citation>
    <scope>NUCLEOTIDE SEQUENCE</scope>
    <source>
        <strain evidence="1">20211129_DDA</strain>
        <tissue evidence="1">Liver</tissue>
    </source>
</reference>
<proteinExistence type="predicted"/>
<evidence type="ECO:0000313" key="1">
    <source>
        <dbReference type="EMBL" id="KAJ1120596.1"/>
    </source>
</evidence>
<dbReference type="AlphaFoldDB" id="A0AAV7NYW1"/>
<keyword evidence="2" id="KW-1185">Reference proteome</keyword>
<evidence type="ECO:0000313" key="2">
    <source>
        <dbReference type="Proteomes" id="UP001066276"/>
    </source>
</evidence>
<protein>
    <submittedName>
        <fullName evidence="1">Uncharacterized protein</fullName>
    </submittedName>
</protein>
<dbReference type="Proteomes" id="UP001066276">
    <property type="component" value="Chromosome 8"/>
</dbReference>
<gene>
    <name evidence="1" type="ORF">NDU88_008759</name>
</gene>
<sequence>MEPRLVKWLLDVVKGNIEKAKKKYKDYHDERFGVNCAQLEVGEMVSKVREYESIFSVSFKVEKISYNSVKLIDGRIRHMNRMVKCKNATSEEEDKMSITKYACLDDVEGVGSGVHECNKSPKKDQNWMI</sequence>